<comment type="caution">
    <text evidence="2">The sequence shown here is derived from an EMBL/GenBank/DDBJ whole genome shotgun (WGS) entry which is preliminary data.</text>
</comment>
<dbReference type="PIRSF" id="PIRSF029347">
    <property type="entry name" value="RecF"/>
    <property type="match status" value="1"/>
</dbReference>
<evidence type="ECO:0000259" key="1">
    <source>
        <dbReference type="Pfam" id="PF13304"/>
    </source>
</evidence>
<sequence>MIKCFTFENFKSFEKAELNLEALTTLIGTNSSGKSNAIEGIAILAKSATGIELNTILDGTKSTGAVVRGGSRGCARFKTNAFKLGCLIDLDDTHDLLYEIKIGVGDRVGIEEEGLYLVKRDTFGPKTNKIFKTKKAEDGRAEIKVQYKNGMRGNDPDTICIRSSAILPQMVVKMGRDTEEEKTIISYMDRVVSHLKNIRMLDPVPSVIRDYVRTSDVELRQNCDNLSAVLYEMCKDTLKKDRLLEVVRGLPENDVEDIEFIETKIGDVIFALRERNLNSTELVDARQLSDGTLRCIAVLTVALIGEPGSLIMIEEIDNGIHPARVYKLIEQLISIGKERKIDIIITTHNATLLNSYKKDELLGVSVVYRDKERGTSKIKSFVDIEDFPAMLASGGLGNAMIDDSLLKSLKKTNEKKDYSWLGV</sequence>
<feature type="domain" description="ATPase AAA-type core" evidence="1">
    <location>
        <begin position="252"/>
        <end position="354"/>
    </location>
</feature>
<dbReference type="InterPro" id="IPR027417">
    <property type="entry name" value="P-loop_NTPase"/>
</dbReference>
<dbReference type="PANTHER" id="PTHR40396:SF1">
    <property type="entry name" value="ATPASE AAA-TYPE CORE DOMAIN-CONTAINING PROTEIN"/>
    <property type="match status" value="1"/>
</dbReference>
<evidence type="ECO:0000313" key="6">
    <source>
        <dbReference type="Proteomes" id="UP000283683"/>
    </source>
</evidence>
<dbReference type="Gene3D" id="3.40.50.300">
    <property type="entry name" value="P-loop containing nucleotide triphosphate hydrolases"/>
    <property type="match status" value="2"/>
</dbReference>
<protein>
    <recommendedName>
        <fullName evidence="1">ATPase AAA-type core domain-containing protein</fullName>
    </recommendedName>
</protein>
<evidence type="ECO:0000313" key="3">
    <source>
        <dbReference type="EMBL" id="RGW87562.1"/>
    </source>
</evidence>
<dbReference type="InterPro" id="IPR003959">
    <property type="entry name" value="ATPase_AAA_core"/>
</dbReference>
<dbReference type="PANTHER" id="PTHR40396">
    <property type="entry name" value="ATPASE-LIKE PROTEIN"/>
    <property type="match status" value="1"/>
</dbReference>
<dbReference type="GO" id="GO:0005524">
    <property type="term" value="F:ATP binding"/>
    <property type="evidence" value="ECO:0007669"/>
    <property type="project" value="InterPro"/>
</dbReference>
<evidence type="ECO:0000313" key="4">
    <source>
        <dbReference type="EMBL" id="RHL01925.1"/>
    </source>
</evidence>
<proteinExistence type="predicted"/>
<name>A0A3E4E517_9FIRM</name>
<dbReference type="EMBL" id="QSAZ01000005">
    <property type="protein sequence ID" value="RGW87562.1"/>
    <property type="molecule type" value="Genomic_DNA"/>
</dbReference>
<dbReference type="InterPro" id="IPR014555">
    <property type="entry name" value="RecF-like"/>
</dbReference>
<dbReference type="GO" id="GO:0016887">
    <property type="term" value="F:ATP hydrolysis activity"/>
    <property type="evidence" value="ECO:0007669"/>
    <property type="project" value="InterPro"/>
</dbReference>
<dbReference type="AlphaFoldDB" id="A0A3E4E517"/>
<dbReference type="Proteomes" id="UP000286181">
    <property type="component" value="Unassembled WGS sequence"/>
</dbReference>
<dbReference type="Proteomes" id="UP000283683">
    <property type="component" value="Unassembled WGS sequence"/>
</dbReference>
<dbReference type="Pfam" id="PF13304">
    <property type="entry name" value="AAA_21"/>
    <property type="match status" value="1"/>
</dbReference>
<evidence type="ECO:0000313" key="2">
    <source>
        <dbReference type="EMBL" id="RGI65885.1"/>
    </source>
</evidence>
<evidence type="ECO:0000313" key="5">
    <source>
        <dbReference type="Proteomes" id="UP000260642"/>
    </source>
</evidence>
<gene>
    <name evidence="4" type="ORF">DW038_14580</name>
    <name evidence="3" type="ORF">DWV45_06560</name>
    <name evidence="2" type="ORF">DXD95_13290</name>
</gene>
<reference evidence="5 6" key="1">
    <citation type="submission" date="2018-08" db="EMBL/GenBank/DDBJ databases">
        <title>A genome reference for cultivated species of the human gut microbiota.</title>
        <authorList>
            <person name="Zou Y."/>
            <person name="Xue W."/>
            <person name="Luo G."/>
        </authorList>
    </citation>
    <scope>NUCLEOTIDE SEQUENCE [LARGE SCALE GENOMIC DNA]</scope>
    <source>
        <strain evidence="3 6">AF06-19</strain>
        <strain evidence="4 7">AF39-14AC</strain>
        <strain evidence="2 5">TM10-3</strain>
    </source>
</reference>
<dbReference type="SUPFAM" id="SSF52540">
    <property type="entry name" value="P-loop containing nucleoside triphosphate hydrolases"/>
    <property type="match status" value="1"/>
</dbReference>
<dbReference type="EMBL" id="QROF01000019">
    <property type="protein sequence ID" value="RHL01925.1"/>
    <property type="molecule type" value="Genomic_DNA"/>
</dbReference>
<evidence type="ECO:0000313" key="7">
    <source>
        <dbReference type="Proteomes" id="UP000286181"/>
    </source>
</evidence>
<organism evidence="2 5">
    <name type="scientific">Agathobacter rectalis</name>
    <dbReference type="NCBI Taxonomy" id="39491"/>
    <lineage>
        <taxon>Bacteria</taxon>
        <taxon>Bacillati</taxon>
        <taxon>Bacillota</taxon>
        <taxon>Clostridia</taxon>
        <taxon>Lachnospirales</taxon>
        <taxon>Lachnospiraceae</taxon>
        <taxon>Agathobacter</taxon>
    </lineage>
</organism>
<accession>A0A3E4E517</accession>
<dbReference type="EMBL" id="QSOB01000028">
    <property type="protein sequence ID" value="RGI65885.1"/>
    <property type="molecule type" value="Genomic_DNA"/>
</dbReference>
<dbReference type="RefSeq" id="WP_117483043.1">
    <property type="nucleotide sequence ID" value="NZ_QROF01000019.1"/>
</dbReference>
<dbReference type="Proteomes" id="UP000260642">
    <property type="component" value="Unassembled WGS sequence"/>
</dbReference>